<gene>
    <name evidence="1" type="ORF">J3D65DRAFT_415398</name>
</gene>
<dbReference type="EMBL" id="JBBPEH010000007">
    <property type="protein sequence ID" value="KAK7536373.1"/>
    <property type="molecule type" value="Genomic_DNA"/>
</dbReference>
<comment type="caution">
    <text evidence="1">The sequence shown here is derived from an EMBL/GenBank/DDBJ whole genome shotgun (WGS) entry which is preliminary data.</text>
</comment>
<dbReference type="Proteomes" id="UP001360953">
    <property type="component" value="Unassembled WGS sequence"/>
</dbReference>
<dbReference type="GeneID" id="92028951"/>
<evidence type="ECO:0008006" key="3">
    <source>
        <dbReference type="Google" id="ProtNLM"/>
    </source>
</evidence>
<sequence>MPFPTPSLSLSFFSSLRFFHNPRPSSSRRSTLRAATCLAFFFFFFFAADLRFCEVSEVFYDFHTEIPPWDGCGQNRASIPVVSGYASCFFWFSVLTSSRITLVIRHRGIPSQLGSKKRVAGMHFLILTPGDDVCRWNVLLSFFPLFCQIA</sequence>
<evidence type="ECO:0000313" key="2">
    <source>
        <dbReference type="Proteomes" id="UP001360953"/>
    </source>
</evidence>
<reference evidence="1 2" key="1">
    <citation type="submission" date="2024-04" db="EMBL/GenBank/DDBJ databases">
        <title>Phyllosticta paracitricarpa is synonymous to the EU quarantine fungus P. citricarpa based on phylogenomic analyses.</title>
        <authorList>
            <consortium name="Lawrence Berkeley National Laboratory"/>
            <person name="Van ingen-buijs V.A."/>
            <person name="Van westerhoven A.C."/>
            <person name="Haridas S."/>
            <person name="Skiadas P."/>
            <person name="Martin F."/>
            <person name="Groenewald J.Z."/>
            <person name="Crous P.W."/>
            <person name="Seidl M.F."/>
        </authorList>
    </citation>
    <scope>NUCLEOTIDE SEQUENCE [LARGE SCALE GENOMIC DNA]</scope>
    <source>
        <strain evidence="1 2">CPC 17464</strain>
    </source>
</reference>
<proteinExistence type="predicted"/>
<name>A0ABR1LNT8_9PEZI</name>
<evidence type="ECO:0000313" key="1">
    <source>
        <dbReference type="EMBL" id="KAK7536373.1"/>
    </source>
</evidence>
<organism evidence="1 2">
    <name type="scientific">Phyllosticta citribraziliensis</name>
    <dbReference type="NCBI Taxonomy" id="989973"/>
    <lineage>
        <taxon>Eukaryota</taxon>
        <taxon>Fungi</taxon>
        <taxon>Dikarya</taxon>
        <taxon>Ascomycota</taxon>
        <taxon>Pezizomycotina</taxon>
        <taxon>Dothideomycetes</taxon>
        <taxon>Dothideomycetes incertae sedis</taxon>
        <taxon>Botryosphaeriales</taxon>
        <taxon>Phyllostictaceae</taxon>
        <taxon>Phyllosticta</taxon>
    </lineage>
</organism>
<dbReference type="RefSeq" id="XP_066654789.1">
    <property type="nucleotide sequence ID" value="XM_066796045.1"/>
</dbReference>
<protein>
    <recommendedName>
        <fullName evidence="3">Secreted protein</fullName>
    </recommendedName>
</protein>
<accession>A0ABR1LNT8</accession>
<keyword evidence="2" id="KW-1185">Reference proteome</keyword>